<gene>
    <name evidence="1" type="ORF">BJX67DRAFT_340530</name>
</gene>
<name>A0ABR4M8A2_9EURO</name>
<dbReference type="RefSeq" id="XP_070891816.1">
    <property type="nucleotide sequence ID" value="XM_071027800.1"/>
</dbReference>
<comment type="caution">
    <text evidence="1">The sequence shown here is derived from an EMBL/GenBank/DDBJ whole genome shotgun (WGS) entry which is preliminary data.</text>
</comment>
<organism evidence="1 2">
    <name type="scientific">Aspergillus lucknowensis</name>
    <dbReference type="NCBI Taxonomy" id="176173"/>
    <lineage>
        <taxon>Eukaryota</taxon>
        <taxon>Fungi</taxon>
        <taxon>Dikarya</taxon>
        <taxon>Ascomycota</taxon>
        <taxon>Pezizomycotina</taxon>
        <taxon>Eurotiomycetes</taxon>
        <taxon>Eurotiomycetidae</taxon>
        <taxon>Eurotiales</taxon>
        <taxon>Aspergillaceae</taxon>
        <taxon>Aspergillus</taxon>
        <taxon>Aspergillus subgen. Nidulantes</taxon>
    </lineage>
</organism>
<evidence type="ECO:0000313" key="2">
    <source>
        <dbReference type="Proteomes" id="UP001610432"/>
    </source>
</evidence>
<dbReference type="Proteomes" id="UP001610432">
    <property type="component" value="Unassembled WGS sequence"/>
</dbReference>
<keyword evidence="2" id="KW-1185">Reference proteome</keyword>
<dbReference type="GeneID" id="98142872"/>
<proteinExistence type="predicted"/>
<reference evidence="1 2" key="1">
    <citation type="submission" date="2024-07" db="EMBL/GenBank/DDBJ databases">
        <title>Section-level genome sequencing and comparative genomics of Aspergillus sections Usti and Cavernicolus.</title>
        <authorList>
            <consortium name="Lawrence Berkeley National Laboratory"/>
            <person name="Nybo J.L."/>
            <person name="Vesth T.C."/>
            <person name="Theobald S."/>
            <person name="Frisvad J.C."/>
            <person name="Larsen T.O."/>
            <person name="Kjaerboelling I."/>
            <person name="Rothschild-Mancinelli K."/>
            <person name="Lyhne E.K."/>
            <person name="Kogle M.E."/>
            <person name="Barry K."/>
            <person name="Clum A."/>
            <person name="Na H."/>
            <person name="Ledsgaard L."/>
            <person name="Lin J."/>
            <person name="Lipzen A."/>
            <person name="Kuo A."/>
            <person name="Riley R."/>
            <person name="Mondo S."/>
            <person name="Labutti K."/>
            <person name="Haridas S."/>
            <person name="Pangalinan J."/>
            <person name="Salamov A.A."/>
            <person name="Simmons B.A."/>
            <person name="Magnuson J.K."/>
            <person name="Chen J."/>
            <person name="Drula E."/>
            <person name="Henrissat B."/>
            <person name="Wiebenga A."/>
            <person name="Lubbers R.J."/>
            <person name="Gomes A.C."/>
            <person name="Macurrencykelacurrency M.R."/>
            <person name="Stajich J."/>
            <person name="Grigoriev I.V."/>
            <person name="Mortensen U.H."/>
            <person name="De Vries R.P."/>
            <person name="Baker S.E."/>
            <person name="Andersen M.R."/>
        </authorList>
    </citation>
    <scope>NUCLEOTIDE SEQUENCE [LARGE SCALE GENOMIC DNA]</scope>
    <source>
        <strain evidence="1 2">CBS 449.75</strain>
    </source>
</reference>
<accession>A0ABR4M8A2</accession>
<sequence>MRWWCRRRWLPRARCATRWPRTPSWCRRRRGSLLPSARRPTCRRARPSGCPARRWMSLIR</sequence>
<protein>
    <submittedName>
        <fullName evidence="1">Uncharacterized protein</fullName>
    </submittedName>
</protein>
<dbReference type="EMBL" id="JBFXLQ010000001">
    <property type="protein sequence ID" value="KAL2872838.1"/>
    <property type="molecule type" value="Genomic_DNA"/>
</dbReference>
<evidence type="ECO:0000313" key="1">
    <source>
        <dbReference type="EMBL" id="KAL2872838.1"/>
    </source>
</evidence>